<evidence type="ECO:0000256" key="7">
    <source>
        <dbReference type="ARBA" id="ARBA00022679"/>
    </source>
</evidence>
<evidence type="ECO:0000313" key="18">
    <source>
        <dbReference type="EMBL" id="SHH83884.1"/>
    </source>
</evidence>
<feature type="domain" description="Pyruvate phosphate dikinase AMP/ATP-binding" evidence="17">
    <location>
        <begin position="128"/>
        <end position="425"/>
    </location>
</feature>
<name>A0A1M5W9M2_9BACT</name>
<dbReference type="Pfam" id="PF01326">
    <property type="entry name" value="PPDK_N"/>
    <property type="match status" value="1"/>
</dbReference>
<dbReference type="InterPro" id="IPR036637">
    <property type="entry name" value="Phosphohistidine_dom_sf"/>
</dbReference>
<feature type="compositionally biased region" description="Polar residues" evidence="15">
    <location>
        <begin position="359"/>
        <end position="369"/>
    </location>
</feature>
<organism evidence="18 19">
    <name type="scientific">Desulfofustis glycolicus DSM 9705</name>
    <dbReference type="NCBI Taxonomy" id="1121409"/>
    <lineage>
        <taxon>Bacteria</taxon>
        <taxon>Pseudomonadati</taxon>
        <taxon>Thermodesulfobacteriota</taxon>
        <taxon>Desulfobulbia</taxon>
        <taxon>Desulfobulbales</taxon>
        <taxon>Desulfocapsaceae</taxon>
        <taxon>Desulfofustis</taxon>
    </lineage>
</organism>
<feature type="domain" description="PEP-utilising enzyme mobile" evidence="16">
    <location>
        <begin position="468"/>
        <end position="537"/>
    </location>
</feature>
<evidence type="ECO:0000256" key="3">
    <source>
        <dbReference type="ARBA" id="ARBA00004742"/>
    </source>
</evidence>
<evidence type="ECO:0000256" key="1">
    <source>
        <dbReference type="ARBA" id="ARBA00001946"/>
    </source>
</evidence>
<evidence type="ECO:0000259" key="17">
    <source>
        <dbReference type="Pfam" id="PF01326"/>
    </source>
</evidence>
<evidence type="ECO:0000256" key="2">
    <source>
        <dbReference type="ARBA" id="ARBA00002988"/>
    </source>
</evidence>
<comment type="catalytic activity">
    <reaction evidence="14">
        <text>pyruvate + ATP + H2O = phosphoenolpyruvate + AMP + phosphate + 2 H(+)</text>
        <dbReference type="Rhea" id="RHEA:11364"/>
        <dbReference type="ChEBI" id="CHEBI:15361"/>
        <dbReference type="ChEBI" id="CHEBI:15377"/>
        <dbReference type="ChEBI" id="CHEBI:15378"/>
        <dbReference type="ChEBI" id="CHEBI:30616"/>
        <dbReference type="ChEBI" id="CHEBI:43474"/>
        <dbReference type="ChEBI" id="CHEBI:58702"/>
        <dbReference type="ChEBI" id="CHEBI:456215"/>
        <dbReference type="EC" id="2.7.9.2"/>
    </reaction>
</comment>
<comment type="similarity">
    <text evidence="4">Belongs to the PEP-utilizing enzyme family.</text>
</comment>
<dbReference type="RefSeq" id="WP_073375904.1">
    <property type="nucleotide sequence ID" value="NZ_FQXS01000011.1"/>
</dbReference>
<comment type="cofactor">
    <cofactor evidence="1">
        <name>Mg(2+)</name>
        <dbReference type="ChEBI" id="CHEBI:18420"/>
    </cofactor>
</comment>
<comment type="function">
    <text evidence="2">Catalyzes the phosphorylation of pyruvate to phosphoenolpyruvate.</text>
</comment>
<sequence length="847" mass="91850">MSFARRLTYWSRYLFTPNRLLLDKYQAFRELLQHDRKSLELLSDLEALSCSGAMVDWARVSRLVVALRWSVGSLIRELKSMHPGAYDELENRFLVLEERLQEQATLPPADTSPPYVITIGDAAAKPHLAGGKAQTLGELLRDTDLPQPRGFVITTTATNLLLARNDLRPRLDELLGEIDIDDARHLATLSAELTTLIETAAIPDEISTALTDRLTELQRHDAASPTRWAVRSSAVGEDSAVSFAGQYVSVLSVSTDELLAAYKTVLAGKYRPNALAYRIRNGLADQETPMAALVMEMVEARAGGVIYTRDPSFGGAPGDSENLTIYAVPGLGETLVDGSVEPQIYRCAATSDRPDHESTAATDTSLENGNGQLLDEATIRQLADWGRRLEVVRTGPQDIEWCQDQLGRCLLLQCRPLRSADSGNDAGQLEPVPDIATEPLLRGGTCASPGIGIGTVIVRDNPNNLNDIPAGSILVLPSPPPTLAGILSCLEAVVAEGGSRASHFATVAREAGLPVITGLAGAMTVLDGCGQVTVDAGGGCIYPGAVAELAARAHAPQQTRQAETACQQRLDRINELVAPLHLLDPASPSFSPQECTSMHDLIRYAHEKAMAEMFSLVGPGGRELSGARTVHSELPLTLSLIDLGGGLATAAGKKQRQLTPDRFASPLLLACWQGLTHPDITWHQGLAYLDWEQADRVSGGIISLKSPLLGSYGVVARDYLHLMLRFGYHFAVIDCLAGNDDEANYLAFRFKGGGGDYEMRLRRVRLISDILIWAGFGVHTHGDMLDARFDRRQAGDFLPRLSVLGYLQGKCQLLDMTLTGDEKLAPLRDSFKTQLQTFFTPTHTSKV</sequence>
<dbReference type="EMBL" id="FQXS01000011">
    <property type="protein sequence ID" value="SHH83884.1"/>
    <property type="molecule type" value="Genomic_DNA"/>
</dbReference>
<dbReference type="Proteomes" id="UP000184139">
    <property type="component" value="Unassembled WGS sequence"/>
</dbReference>
<keyword evidence="11" id="KW-0067">ATP-binding</keyword>
<dbReference type="AlphaFoldDB" id="A0A1M5W9M2"/>
<dbReference type="InterPro" id="IPR006319">
    <property type="entry name" value="PEP_synth"/>
</dbReference>
<dbReference type="SUPFAM" id="SSF52009">
    <property type="entry name" value="Phosphohistidine domain"/>
    <property type="match status" value="1"/>
</dbReference>
<keyword evidence="7" id="KW-0808">Transferase</keyword>
<dbReference type="PANTHER" id="PTHR43030">
    <property type="entry name" value="PHOSPHOENOLPYRUVATE SYNTHASE"/>
    <property type="match status" value="1"/>
</dbReference>
<dbReference type="GO" id="GO:0005524">
    <property type="term" value="F:ATP binding"/>
    <property type="evidence" value="ECO:0007669"/>
    <property type="project" value="UniProtKB-KW"/>
</dbReference>
<evidence type="ECO:0000256" key="11">
    <source>
        <dbReference type="ARBA" id="ARBA00022840"/>
    </source>
</evidence>
<evidence type="ECO:0000259" key="16">
    <source>
        <dbReference type="Pfam" id="PF00391"/>
    </source>
</evidence>
<dbReference type="GO" id="GO:0008986">
    <property type="term" value="F:pyruvate, water dikinase activity"/>
    <property type="evidence" value="ECO:0007669"/>
    <property type="project" value="UniProtKB-EC"/>
</dbReference>
<keyword evidence="12" id="KW-0460">Magnesium</keyword>
<dbReference type="InterPro" id="IPR008279">
    <property type="entry name" value="PEP-util_enz_mobile_dom"/>
</dbReference>
<keyword evidence="18" id="KW-0670">Pyruvate</keyword>
<dbReference type="SUPFAM" id="SSF56059">
    <property type="entry name" value="Glutathione synthetase ATP-binding domain-like"/>
    <property type="match status" value="1"/>
</dbReference>
<comment type="pathway">
    <text evidence="3">Carbohydrate biosynthesis; gluconeogenesis.</text>
</comment>
<keyword evidence="10 18" id="KW-0418">Kinase</keyword>
<dbReference type="UniPathway" id="UPA00138"/>
<dbReference type="STRING" id="1121409.SAMN02745124_02158"/>
<dbReference type="PANTHER" id="PTHR43030:SF1">
    <property type="entry name" value="PHOSPHOENOLPYRUVATE SYNTHASE"/>
    <property type="match status" value="1"/>
</dbReference>
<keyword evidence="9" id="KW-0547">Nucleotide-binding</keyword>
<evidence type="ECO:0000256" key="8">
    <source>
        <dbReference type="ARBA" id="ARBA00022723"/>
    </source>
</evidence>
<evidence type="ECO:0000313" key="19">
    <source>
        <dbReference type="Proteomes" id="UP000184139"/>
    </source>
</evidence>
<dbReference type="Gene3D" id="3.30.470.20">
    <property type="entry name" value="ATP-grasp fold, B domain"/>
    <property type="match status" value="1"/>
</dbReference>
<evidence type="ECO:0000256" key="15">
    <source>
        <dbReference type="SAM" id="MobiDB-lite"/>
    </source>
</evidence>
<gene>
    <name evidence="18" type="ORF">SAMN02745124_02158</name>
</gene>
<proteinExistence type="inferred from homology"/>
<dbReference type="InterPro" id="IPR013815">
    <property type="entry name" value="ATP_grasp_subdomain_1"/>
</dbReference>
<accession>A0A1M5W9M2</accession>
<evidence type="ECO:0000256" key="4">
    <source>
        <dbReference type="ARBA" id="ARBA00007837"/>
    </source>
</evidence>
<evidence type="ECO:0000256" key="6">
    <source>
        <dbReference type="ARBA" id="ARBA00021623"/>
    </source>
</evidence>
<keyword evidence="8" id="KW-0479">Metal-binding</keyword>
<dbReference type="Pfam" id="PF00391">
    <property type="entry name" value="PEP-utilizers"/>
    <property type="match status" value="1"/>
</dbReference>
<dbReference type="GO" id="GO:0046872">
    <property type="term" value="F:metal ion binding"/>
    <property type="evidence" value="ECO:0007669"/>
    <property type="project" value="UniProtKB-KW"/>
</dbReference>
<dbReference type="Gene3D" id="3.30.1490.20">
    <property type="entry name" value="ATP-grasp fold, A domain"/>
    <property type="match status" value="1"/>
</dbReference>
<dbReference type="InterPro" id="IPR002192">
    <property type="entry name" value="PPDK_AMP/ATP-bd"/>
</dbReference>
<evidence type="ECO:0000256" key="13">
    <source>
        <dbReference type="ARBA" id="ARBA00033470"/>
    </source>
</evidence>
<dbReference type="Gene3D" id="3.50.30.10">
    <property type="entry name" value="Phosphohistidine domain"/>
    <property type="match status" value="1"/>
</dbReference>
<evidence type="ECO:0000256" key="9">
    <source>
        <dbReference type="ARBA" id="ARBA00022741"/>
    </source>
</evidence>
<dbReference type="EC" id="2.7.9.2" evidence="5"/>
<evidence type="ECO:0000256" key="12">
    <source>
        <dbReference type="ARBA" id="ARBA00022842"/>
    </source>
</evidence>
<feature type="region of interest" description="Disordered" evidence="15">
    <location>
        <begin position="350"/>
        <end position="369"/>
    </location>
</feature>
<protein>
    <recommendedName>
        <fullName evidence="6">Phosphoenolpyruvate synthase</fullName>
        <ecNumber evidence="5">2.7.9.2</ecNumber>
    </recommendedName>
    <alternativeName>
        <fullName evidence="13">Pyruvate, water dikinase</fullName>
    </alternativeName>
</protein>
<reference evidence="18 19" key="1">
    <citation type="submission" date="2016-11" db="EMBL/GenBank/DDBJ databases">
        <authorList>
            <person name="Jaros S."/>
            <person name="Januszkiewicz K."/>
            <person name="Wedrychowicz H."/>
        </authorList>
    </citation>
    <scope>NUCLEOTIDE SEQUENCE [LARGE SCALE GENOMIC DNA]</scope>
    <source>
        <strain evidence="18 19">DSM 9705</strain>
    </source>
</reference>
<evidence type="ECO:0000256" key="5">
    <source>
        <dbReference type="ARBA" id="ARBA00011996"/>
    </source>
</evidence>
<evidence type="ECO:0000256" key="14">
    <source>
        <dbReference type="ARBA" id="ARBA00047700"/>
    </source>
</evidence>
<dbReference type="GO" id="GO:0006094">
    <property type="term" value="P:gluconeogenesis"/>
    <property type="evidence" value="ECO:0007669"/>
    <property type="project" value="UniProtKB-UniPathway"/>
</dbReference>
<dbReference type="OrthoDB" id="9760711at2"/>
<keyword evidence="19" id="KW-1185">Reference proteome</keyword>
<evidence type="ECO:0000256" key="10">
    <source>
        <dbReference type="ARBA" id="ARBA00022777"/>
    </source>
</evidence>